<accession>A0ABQ9FCM3</accession>
<evidence type="ECO:0000256" key="1">
    <source>
        <dbReference type="SAM" id="MobiDB-lite"/>
    </source>
</evidence>
<organism evidence="3 4">
    <name type="scientific">Tegillarca granosa</name>
    <name type="common">Malaysian cockle</name>
    <name type="synonym">Anadara granosa</name>
    <dbReference type="NCBI Taxonomy" id="220873"/>
    <lineage>
        <taxon>Eukaryota</taxon>
        <taxon>Metazoa</taxon>
        <taxon>Spiralia</taxon>
        <taxon>Lophotrochozoa</taxon>
        <taxon>Mollusca</taxon>
        <taxon>Bivalvia</taxon>
        <taxon>Autobranchia</taxon>
        <taxon>Pteriomorphia</taxon>
        <taxon>Arcoida</taxon>
        <taxon>Arcoidea</taxon>
        <taxon>Arcidae</taxon>
        <taxon>Tegillarca</taxon>
    </lineage>
</organism>
<evidence type="ECO:0000256" key="2">
    <source>
        <dbReference type="SAM" id="Phobius"/>
    </source>
</evidence>
<keyword evidence="2" id="KW-0472">Membrane</keyword>
<evidence type="ECO:0000313" key="4">
    <source>
        <dbReference type="Proteomes" id="UP001217089"/>
    </source>
</evidence>
<reference evidence="3 4" key="1">
    <citation type="submission" date="2022-12" db="EMBL/GenBank/DDBJ databases">
        <title>Chromosome-level genome of Tegillarca granosa.</title>
        <authorList>
            <person name="Kim J."/>
        </authorList>
    </citation>
    <scope>NUCLEOTIDE SEQUENCE [LARGE SCALE GENOMIC DNA]</scope>
    <source>
        <strain evidence="3">Teg-2019</strain>
        <tissue evidence="3">Adductor muscle</tissue>
    </source>
</reference>
<evidence type="ECO:0008006" key="5">
    <source>
        <dbReference type="Google" id="ProtNLM"/>
    </source>
</evidence>
<keyword evidence="2" id="KW-1133">Transmembrane helix</keyword>
<proteinExistence type="predicted"/>
<protein>
    <recommendedName>
        <fullName evidence="5">Transmembrane protein</fullName>
    </recommendedName>
</protein>
<dbReference type="EMBL" id="JARBDR010000337">
    <property type="protein sequence ID" value="KAJ8315067.1"/>
    <property type="molecule type" value="Genomic_DNA"/>
</dbReference>
<keyword evidence="2" id="KW-0812">Transmembrane</keyword>
<feature type="region of interest" description="Disordered" evidence="1">
    <location>
        <begin position="1"/>
        <end position="25"/>
    </location>
</feature>
<dbReference type="Proteomes" id="UP001217089">
    <property type="component" value="Unassembled WGS sequence"/>
</dbReference>
<name>A0ABQ9FCM3_TEGGR</name>
<gene>
    <name evidence="3" type="ORF">KUTeg_007217</name>
</gene>
<keyword evidence="4" id="KW-1185">Reference proteome</keyword>
<sequence>MTEFRRRKVARHKGGNTRNGITKGVGGMQSGKDGIVVLGMSLQQLIVNGFGVLTCLYMGYKHAWFMSLINENHMWFSNIKSDDRLSIPSLDS</sequence>
<evidence type="ECO:0000313" key="3">
    <source>
        <dbReference type="EMBL" id="KAJ8315067.1"/>
    </source>
</evidence>
<comment type="caution">
    <text evidence="3">The sequence shown here is derived from an EMBL/GenBank/DDBJ whole genome shotgun (WGS) entry which is preliminary data.</text>
</comment>
<feature type="compositionally biased region" description="Basic residues" evidence="1">
    <location>
        <begin position="1"/>
        <end position="15"/>
    </location>
</feature>
<feature type="transmembrane region" description="Helical" evidence="2">
    <location>
        <begin position="35"/>
        <end position="60"/>
    </location>
</feature>